<comment type="caution">
    <text evidence="2">The sequence shown here is derived from an EMBL/GenBank/DDBJ whole genome shotgun (WGS) entry which is preliminary data.</text>
</comment>
<dbReference type="Proteomes" id="UP001596250">
    <property type="component" value="Unassembled WGS sequence"/>
</dbReference>
<dbReference type="EMBL" id="JBHSQV010000178">
    <property type="protein sequence ID" value="MFC5988229.1"/>
    <property type="molecule type" value="Genomic_DNA"/>
</dbReference>
<dbReference type="InterPro" id="IPR036477">
    <property type="entry name" value="Formyl_transf_N_sf"/>
</dbReference>
<protein>
    <submittedName>
        <fullName evidence="2">Formyl transferase</fullName>
    </submittedName>
</protein>
<proteinExistence type="predicted"/>
<organism evidence="2 3">
    <name type="scientific">Marinicrinis lubricantis</name>
    <dbReference type="NCBI Taxonomy" id="2086470"/>
    <lineage>
        <taxon>Bacteria</taxon>
        <taxon>Bacillati</taxon>
        <taxon>Bacillota</taxon>
        <taxon>Bacilli</taxon>
        <taxon>Bacillales</taxon>
        <taxon>Paenibacillaceae</taxon>
    </lineage>
</organism>
<evidence type="ECO:0000313" key="2">
    <source>
        <dbReference type="EMBL" id="MFC5988229.1"/>
    </source>
</evidence>
<dbReference type="InterPro" id="IPR002376">
    <property type="entry name" value="Formyl_transf_N"/>
</dbReference>
<feature type="domain" description="Formyl transferase N-terminal" evidence="1">
    <location>
        <begin position="83"/>
        <end position="192"/>
    </location>
</feature>
<evidence type="ECO:0000313" key="3">
    <source>
        <dbReference type="Proteomes" id="UP001596250"/>
    </source>
</evidence>
<accession>A0ABW1ITX3</accession>
<dbReference type="SUPFAM" id="SSF53328">
    <property type="entry name" value="Formyltransferase"/>
    <property type="match status" value="1"/>
</dbReference>
<name>A0ABW1ITX3_9BACL</name>
<reference evidence="3" key="1">
    <citation type="journal article" date="2019" name="Int. J. Syst. Evol. Microbiol.">
        <title>The Global Catalogue of Microorganisms (GCM) 10K type strain sequencing project: providing services to taxonomists for standard genome sequencing and annotation.</title>
        <authorList>
            <consortium name="The Broad Institute Genomics Platform"/>
            <consortium name="The Broad Institute Genome Sequencing Center for Infectious Disease"/>
            <person name="Wu L."/>
            <person name="Ma J."/>
        </authorList>
    </citation>
    <scope>NUCLEOTIDE SEQUENCE [LARGE SCALE GENOMIC DNA]</scope>
    <source>
        <strain evidence="3">CCM 8749</strain>
    </source>
</reference>
<dbReference type="RefSeq" id="WP_379895690.1">
    <property type="nucleotide sequence ID" value="NZ_CBCSCT010000017.1"/>
</dbReference>
<sequence length="266" mass="30082">MNVMLLTGSHPRHLYVASQLAKSGFLQALVVEEREALVPSPPANILQQDKENFIRHFADREASELRFFGDGQYAELASIPTLRVKPEELNGQGVVDWIHQYKPDAVISYGVHILRQSVLDVLPDTAWNIHGGLSPWYRGNITLFWPFYFLKPNWAGMTIHQLTSRLDGGDIIHHAVPELERGDGIHDVACKAVMQAAQDLVHILDLKMNGKEMTPVPQKSSGKLFTSADWHPQHLRLIYNTFNNDIVDKYLDGELPQHEPPLVKAF</sequence>
<dbReference type="Pfam" id="PF00551">
    <property type="entry name" value="Formyl_trans_N"/>
    <property type="match status" value="1"/>
</dbReference>
<evidence type="ECO:0000259" key="1">
    <source>
        <dbReference type="Pfam" id="PF00551"/>
    </source>
</evidence>
<dbReference type="GO" id="GO:0016740">
    <property type="term" value="F:transferase activity"/>
    <property type="evidence" value="ECO:0007669"/>
    <property type="project" value="UniProtKB-KW"/>
</dbReference>
<dbReference type="CDD" id="cd08653">
    <property type="entry name" value="FMT_core_like_3"/>
    <property type="match status" value="1"/>
</dbReference>
<keyword evidence="3" id="KW-1185">Reference proteome</keyword>
<keyword evidence="2" id="KW-0808">Transferase</keyword>
<dbReference type="Gene3D" id="3.40.50.170">
    <property type="entry name" value="Formyl transferase, N-terminal domain"/>
    <property type="match status" value="1"/>
</dbReference>
<gene>
    <name evidence="2" type="ORF">ACFPXP_17645</name>
</gene>